<evidence type="ECO:0008006" key="3">
    <source>
        <dbReference type="Google" id="ProtNLM"/>
    </source>
</evidence>
<dbReference type="EMBL" id="BARS01017411">
    <property type="protein sequence ID" value="GAF97535.1"/>
    <property type="molecule type" value="Genomic_DNA"/>
</dbReference>
<accession>X0VAB9</accession>
<feature type="transmembrane region" description="Helical" evidence="1">
    <location>
        <begin position="6"/>
        <end position="27"/>
    </location>
</feature>
<reference evidence="2" key="1">
    <citation type="journal article" date="2014" name="Front. Microbiol.">
        <title>High frequency of phylogenetically diverse reductive dehalogenase-homologous genes in deep subseafloor sedimentary metagenomes.</title>
        <authorList>
            <person name="Kawai M."/>
            <person name="Futagami T."/>
            <person name="Toyoda A."/>
            <person name="Takaki Y."/>
            <person name="Nishi S."/>
            <person name="Hori S."/>
            <person name="Arai W."/>
            <person name="Tsubouchi T."/>
            <person name="Morono Y."/>
            <person name="Uchiyama I."/>
            <person name="Ito T."/>
            <person name="Fujiyama A."/>
            <person name="Inagaki F."/>
            <person name="Takami H."/>
        </authorList>
    </citation>
    <scope>NUCLEOTIDE SEQUENCE</scope>
    <source>
        <strain evidence="2">Expedition CK06-06</strain>
    </source>
</reference>
<proteinExistence type="predicted"/>
<dbReference type="Pfam" id="PF16316">
    <property type="entry name" value="DUF4956"/>
    <property type="match status" value="1"/>
</dbReference>
<sequence>MITTVVIMIIGNNLARAFGLMGSMAIIRFRMAIKDTQDIVFIFLSLAIGMAAGVGMYQVSIASTLFIGTAILLLSKSRYASPHKREYLLQFQFASDNNEDAPYIAIFKKYCKTFKLVNIKSIGETDIMVLSYYIKLKKKELGKEFIREIGHIEGVSNINFFFDEE</sequence>
<evidence type="ECO:0000256" key="1">
    <source>
        <dbReference type="SAM" id="Phobius"/>
    </source>
</evidence>
<organism evidence="2">
    <name type="scientific">marine sediment metagenome</name>
    <dbReference type="NCBI Taxonomy" id="412755"/>
    <lineage>
        <taxon>unclassified sequences</taxon>
        <taxon>metagenomes</taxon>
        <taxon>ecological metagenomes</taxon>
    </lineage>
</organism>
<dbReference type="InterPro" id="IPR032531">
    <property type="entry name" value="DUF4956"/>
</dbReference>
<keyword evidence="1" id="KW-0812">Transmembrane</keyword>
<gene>
    <name evidence="2" type="ORF">S01H1_28482</name>
</gene>
<evidence type="ECO:0000313" key="2">
    <source>
        <dbReference type="EMBL" id="GAF97535.1"/>
    </source>
</evidence>
<protein>
    <recommendedName>
        <fullName evidence="3">DUF4956 domain-containing protein</fullName>
    </recommendedName>
</protein>
<dbReference type="AlphaFoldDB" id="X0VAB9"/>
<name>X0VAB9_9ZZZZ</name>
<comment type="caution">
    <text evidence="2">The sequence shown here is derived from an EMBL/GenBank/DDBJ whole genome shotgun (WGS) entry which is preliminary data.</text>
</comment>
<keyword evidence="1" id="KW-1133">Transmembrane helix</keyword>
<feature type="transmembrane region" description="Helical" evidence="1">
    <location>
        <begin position="39"/>
        <end position="55"/>
    </location>
</feature>
<keyword evidence="1" id="KW-0472">Membrane</keyword>